<dbReference type="OrthoDB" id="3945418at2759"/>
<evidence type="ECO:0000313" key="13">
    <source>
        <dbReference type="Proteomes" id="UP000813444"/>
    </source>
</evidence>
<evidence type="ECO:0000256" key="10">
    <source>
        <dbReference type="RuleBase" id="RU000461"/>
    </source>
</evidence>
<evidence type="ECO:0000256" key="1">
    <source>
        <dbReference type="ARBA" id="ARBA00001971"/>
    </source>
</evidence>
<dbReference type="SUPFAM" id="SSF48264">
    <property type="entry name" value="Cytochrome P450"/>
    <property type="match status" value="1"/>
</dbReference>
<evidence type="ECO:0000256" key="6">
    <source>
        <dbReference type="ARBA" id="ARBA00023002"/>
    </source>
</evidence>
<evidence type="ECO:0000256" key="9">
    <source>
        <dbReference type="PIRSR" id="PIRSR602401-1"/>
    </source>
</evidence>
<evidence type="ECO:0000256" key="4">
    <source>
        <dbReference type="ARBA" id="ARBA00022617"/>
    </source>
</evidence>
<feature type="transmembrane region" description="Helical" evidence="11">
    <location>
        <begin position="12"/>
        <end position="31"/>
    </location>
</feature>
<evidence type="ECO:0000256" key="2">
    <source>
        <dbReference type="ARBA" id="ARBA00004685"/>
    </source>
</evidence>
<dbReference type="InterPro" id="IPR036396">
    <property type="entry name" value="Cyt_P450_sf"/>
</dbReference>
<comment type="cofactor">
    <cofactor evidence="1 9">
        <name>heme</name>
        <dbReference type="ChEBI" id="CHEBI:30413"/>
    </cofactor>
</comment>
<evidence type="ECO:0000256" key="3">
    <source>
        <dbReference type="ARBA" id="ARBA00010617"/>
    </source>
</evidence>
<keyword evidence="5 9" id="KW-0479">Metal-binding</keyword>
<dbReference type="AlphaFoldDB" id="A0A8K0SJU8"/>
<dbReference type="InterPro" id="IPR001128">
    <property type="entry name" value="Cyt_P450"/>
</dbReference>
<reference evidence="12" key="1">
    <citation type="journal article" date="2021" name="Nat. Commun.">
        <title>Genetic determinants of endophytism in the Arabidopsis root mycobiome.</title>
        <authorList>
            <person name="Mesny F."/>
            <person name="Miyauchi S."/>
            <person name="Thiergart T."/>
            <person name="Pickel B."/>
            <person name="Atanasova L."/>
            <person name="Karlsson M."/>
            <person name="Huettel B."/>
            <person name="Barry K.W."/>
            <person name="Haridas S."/>
            <person name="Chen C."/>
            <person name="Bauer D."/>
            <person name="Andreopoulos W."/>
            <person name="Pangilinan J."/>
            <person name="LaButti K."/>
            <person name="Riley R."/>
            <person name="Lipzen A."/>
            <person name="Clum A."/>
            <person name="Drula E."/>
            <person name="Henrissat B."/>
            <person name="Kohler A."/>
            <person name="Grigoriev I.V."/>
            <person name="Martin F.M."/>
            <person name="Hacquard S."/>
        </authorList>
    </citation>
    <scope>NUCLEOTIDE SEQUENCE</scope>
    <source>
        <strain evidence="12">MPI-CAGE-CH-0235</strain>
    </source>
</reference>
<dbReference type="InterPro" id="IPR050121">
    <property type="entry name" value="Cytochrome_P450_monoxygenase"/>
</dbReference>
<proteinExistence type="inferred from homology"/>
<organism evidence="12 13">
    <name type="scientific">Stachybotrys elegans</name>
    <dbReference type="NCBI Taxonomy" id="80388"/>
    <lineage>
        <taxon>Eukaryota</taxon>
        <taxon>Fungi</taxon>
        <taxon>Dikarya</taxon>
        <taxon>Ascomycota</taxon>
        <taxon>Pezizomycotina</taxon>
        <taxon>Sordariomycetes</taxon>
        <taxon>Hypocreomycetidae</taxon>
        <taxon>Hypocreales</taxon>
        <taxon>Stachybotryaceae</taxon>
        <taxon>Stachybotrys</taxon>
    </lineage>
</organism>
<keyword evidence="8 10" id="KW-0503">Monooxygenase</keyword>
<comment type="similarity">
    <text evidence="3 10">Belongs to the cytochrome P450 family.</text>
</comment>
<dbReference type="GO" id="GO:0020037">
    <property type="term" value="F:heme binding"/>
    <property type="evidence" value="ECO:0007669"/>
    <property type="project" value="InterPro"/>
</dbReference>
<dbReference type="PRINTS" id="PR00385">
    <property type="entry name" value="P450"/>
</dbReference>
<protein>
    <submittedName>
        <fullName evidence="12">Cytochrome P450</fullName>
    </submittedName>
</protein>
<name>A0A8K0SJU8_9HYPO</name>
<keyword evidence="11" id="KW-1133">Transmembrane helix</keyword>
<dbReference type="GO" id="GO:0005506">
    <property type="term" value="F:iron ion binding"/>
    <property type="evidence" value="ECO:0007669"/>
    <property type="project" value="InterPro"/>
</dbReference>
<keyword evidence="11" id="KW-0812">Transmembrane</keyword>
<comment type="caution">
    <text evidence="12">The sequence shown here is derived from an EMBL/GenBank/DDBJ whole genome shotgun (WGS) entry which is preliminary data.</text>
</comment>
<dbReference type="PANTHER" id="PTHR24305:SF157">
    <property type="entry name" value="N-ACETYLTRYPTOPHAN 6-HYDROXYLASE IVOC-RELATED"/>
    <property type="match status" value="1"/>
</dbReference>
<evidence type="ECO:0000256" key="5">
    <source>
        <dbReference type="ARBA" id="ARBA00022723"/>
    </source>
</evidence>
<keyword evidence="4 9" id="KW-0349">Heme</keyword>
<dbReference type="CDD" id="cd11062">
    <property type="entry name" value="CYP58-like"/>
    <property type="match status" value="1"/>
</dbReference>
<dbReference type="PROSITE" id="PS00086">
    <property type="entry name" value="CYTOCHROME_P450"/>
    <property type="match status" value="1"/>
</dbReference>
<sequence length="511" mass="57827">MEAIISSLSAKGFAVTAAVYLSAVAVYRLFLHPLAGFPGPKLAAVTRYYEAYHDVVRNGQYEAHIALMHEKYGPIVRISPHELHINDPVYYEKLFRHDGRWDKYQWNVSAQNAEGAIVFTVDHDLHKARRMPLNSFFSKARVAKHQDMIRAKLHKMCDRIADNAQQPIDLGAVVSAFQRDVSTDFILGKDYNNLGMEDFGVGMTLFTQGGGKIWRLTKHIRWYGPLMLAMPREFLIKYGGDENLANWLRYGISSETETRRLLKAAADPVMDDKTPRTIVHQIAESSLPPEEKVFKRVFADVATVTGASFETTASVLRLIVYHVWSNPLILGQLRAELAQAASESNSEQSLELRTLEQLPYLTAVLTEGMRMSPGLGTRLQRIAPGRELVYGKWRIPRGTPIGMTALQMHMDENVYPEPRRFVPERWLKPNARKNLDKVYAPFSRGSRNCLGMHLAWAELYLVVAEFAQRFDFDFQGLTDDHFEVESDQFIISTKGKAVLEASVSLYKGGSS</sequence>
<dbReference type="PRINTS" id="PR00463">
    <property type="entry name" value="EP450I"/>
</dbReference>
<evidence type="ECO:0000256" key="11">
    <source>
        <dbReference type="SAM" id="Phobius"/>
    </source>
</evidence>
<keyword evidence="13" id="KW-1185">Reference proteome</keyword>
<dbReference type="Proteomes" id="UP000813444">
    <property type="component" value="Unassembled WGS sequence"/>
</dbReference>
<dbReference type="GO" id="GO:0004497">
    <property type="term" value="F:monooxygenase activity"/>
    <property type="evidence" value="ECO:0007669"/>
    <property type="project" value="UniProtKB-KW"/>
</dbReference>
<comment type="pathway">
    <text evidence="2">Mycotoxin biosynthesis.</text>
</comment>
<dbReference type="EMBL" id="JAGPNK010000013">
    <property type="protein sequence ID" value="KAH7309892.1"/>
    <property type="molecule type" value="Genomic_DNA"/>
</dbReference>
<dbReference type="InterPro" id="IPR017972">
    <property type="entry name" value="Cyt_P450_CS"/>
</dbReference>
<dbReference type="Pfam" id="PF00067">
    <property type="entry name" value="p450"/>
    <property type="match status" value="1"/>
</dbReference>
<dbReference type="Gene3D" id="1.10.630.10">
    <property type="entry name" value="Cytochrome P450"/>
    <property type="match status" value="1"/>
</dbReference>
<keyword evidence="7 9" id="KW-0408">Iron</keyword>
<keyword evidence="6 10" id="KW-0560">Oxidoreductase</keyword>
<dbReference type="GO" id="GO:0016705">
    <property type="term" value="F:oxidoreductase activity, acting on paired donors, with incorporation or reduction of molecular oxygen"/>
    <property type="evidence" value="ECO:0007669"/>
    <property type="project" value="InterPro"/>
</dbReference>
<accession>A0A8K0SJU8</accession>
<keyword evidence="11" id="KW-0472">Membrane</keyword>
<dbReference type="InterPro" id="IPR002401">
    <property type="entry name" value="Cyt_P450_E_grp-I"/>
</dbReference>
<gene>
    <name evidence="12" type="ORF">B0I35DRAFT_87439</name>
</gene>
<evidence type="ECO:0000256" key="8">
    <source>
        <dbReference type="ARBA" id="ARBA00023033"/>
    </source>
</evidence>
<evidence type="ECO:0000313" key="12">
    <source>
        <dbReference type="EMBL" id="KAH7309892.1"/>
    </source>
</evidence>
<feature type="binding site" description="axial binding residue" evidence="9">
    <location>
        <position position="449"/>
    </location>
    <ligand>
        <name>heme</name>
        <dbReference type="ChEBI" id="CHEBI:30413"/>
    </ligand>
    <ligandPart>
        <name>Fe</name>
        <dbReference type="ChEBI" id="CHEBI:18248"/>
    </ligandPart>
</feature>
<dbReference type="PANTHER" id="PTHR24305">
    <property type="entry name" value="CYTOCHROME P450"/>
    <property type="match status" value="1"/>
</dbReference>
<evidence type="ECO:0000256" key="7">
    <source>
        <dbReference type="ARBA" id="ARBA00023004"/>
    </source>
</evidence>